<organism evidence="1 2">
    <name type="scientific">Castanea mollissima</name>
    <name type="common">Chinese chestnut</name>
    <dbReference type="NCBI Taxonomy" id="60419"/>
    <lineage>
        <taxon>Eukaryota</taxon>
        <taxon>Viridiplantae</taxon>
        <taxon>Streptophyta</taxon>
        <taxon>Embryophyta</taxon>
        <taxon>Tracheophyta</taxon>
        <taxon>Spermatophyta</taxon>
        <taxon>Magnoliopsida</taxon>
        <taxon>eudicotyledons</taxon>
        <taxon>Gunneridae</taxon>
        <taxon>Pentapetalae</taxon>
        <taxon>rosids</taxon>
        <taxon>fabids</taxon>
        <taxon>Fagales</taxon>
        <taxon>Fagaceae</taxon>
        <taxon>Castanea</taxon>
    </lineage>
</organism>
<dbReference type="OrthoDB" id="1684102at2759"/>
<dbReference type="Proteomes" id="UP000737018">
    <property type="component" value="Unassembled WGS sequence"/>
</dbReference>
<evidence type="ECO:0000313" key="2">
    <source>
        <dbReference type="Proteomes" id="UP000737018"/>
    </source>
</evidence>
<dbReference type="AlphaFoldDB" id="A0A8J4VSJ8"/>
<keyword evidence="2" id="KW-1185">Reference proteome</keyword>
<sequence>MIKSTASSILSRSLPNGDGLNLGDLDDVGVELLEDEASLDYLCNLSPHGYEALYAKVLPESMLGETFLKQYADRHDPVTVTDPKRTYGVRAPAKHPVYENFRVNAFKALLTSATSDENLRLLVSYCIWTSGEYGNKHIPA</sequence>
<name>A0A8J4VSJ8_9ROSI</name>
<protein>
    <submittedName>
        <fullName evidence="1">Uncharacterized protein</fullName>
    </submittedName>
</protein>
<comment type="caution">
    <text evidence="1">The sequence shown here is derived from an EMBL/GenBank/DDBJ whole genome shotgun (WGS) entry which is preliminary data.</text>
</comment>
<evidence type="ECO:0000313" key="1">
    <source>
        <dbReference type="EMBL" id="KAF3968217.1"/>
    </source>
</evidence>
<proteinExistence type="predicted"/>
<accession>A0A8J4VSJ8</accession>
<reference evidence="1" key="1">
    <citation type="submission" date="2020-03" db="EMBL/GenBank/DDBJ databases">
        <title>Castanea mollissima Vanexum genome sequencing.</title>
        <authorList>
            <person name="Staton M."/>
        </authorList>
    </citation>
    <scope>NUCLEOTIDE SEQUENCE</scope>
    <source>
        <tissue evidence="1">Leaf</tissue>
    </source>
</reference>
<gene>
    <name evidence="1" type="ORF">CMV_007876</name>
</gene>
<dbReference type="EMBL" id="JRKL02000801">
    <property type="protein sequence ID" value="KAF3968217.1"/>
    <property type="molecule type" value="Genomic_DNA"/>
</dbReference>